<evidence type="ECO:0000313" key="2">
    <source>
        <dbReference type="Proteomes" id="UP001501237"/>
    </source>
</evidence>
<name>A0ABP6QEZ3_9ACTN</name>
<dbReference type="Pfam" id="PF06224">
    <property type="entry name" value="AlkZ-like"/>
    <property type="match status" value="1"/>
</dbReference>
<dbReference type="PANTHER" id="PTHR38479:SF2">
    <property type="entry name" value="WINGED HELIX DNA-BINDING DOMAIN-CONTAINING PROTEIN"/>
    <property type="match status" value="1"/>
</dbReference>
<sequence length="352" mass="36860">MTTTRAQVLAHRLAAHRFDRSTPDPDVLSLGVQDTPYGSARLALAARGASTDGLALVWAVRGAPHLHRRADLPALAGALWPLSDADAAKRIGSSAIKEGAKLGLAAFEATAAAFRAAVRAPMPKGAVSAAVSAAIPAELTFWCATCGSQHVSGLLFQTAGLFGAVELVPEGGGTTIAPLPEPFPVPAKAAGTAGYLETFLRLLGPGTPAEAAKFLGTSPTAARPAWTDADLTEIIVDGVRGWFPTEHVDALLKAPEPSPMLRLLPPGDPYLQTRNRPFLVPDKAVEKELWRPLGNPGAILLNGEIAGTWRPKLAGRRLDLTVTAFTELPRTELESEAALVGEVRGATTVRLL</sequence>
<accession>A0ABP6QEZ3</accession>
<dbReference type="PANTHER" id="PTHR38479">
    <property type="entry name" value="LMO0824 PROTEIN"/>
    <property type="match status" value="1"/>
</dbReference>
<keyword evidence="2" id="KW-1185">Reference proteome</keyword>
<dbReference type="EMBL" id="BAAAUV010000014">
    <property type="protein sequence ID" value="GAA3224010.1"/>
    <property type="molecule type" value="Genomic_DNA"/>
</dbReference>
<dbReference type="Proteomes" id="UP001501237">
    <property type="component" value="Unassembled WGS sequence"/>
</dbReference>
<organism evidence="1 2">
    <name type="scientific">Actinocorallia longicatena</name>
    <dbReference type="NCBI Taxonomy" id="111803"/>
    <lineage>
        <taxon>Bacteria</taxon>
        <taxon>Bacillati</taxon>
        <taxon>Actinomycetota</taxon>
        <taxon>Actinomycetes</taxon>
        <taxon>Streptosporangiales</taxon>
        <taxon>Thermomonosporaceae</taxon>
        <taxon>Actinocorallia</taxon>
    </lineage>
</organism>
<comment type="caution">
    <text evidence="1">The sequence shown here is derived from an EMBL/GenBank/DDBJ whole genome shotgun (WGS) entry which is preliminary data.</text>
</comment>
<reference evidence="2" key="1">
    <citation type="journal article" date="2019" name="Int. J. Syst. Evol. Microbiol.">
        <title>The Global Catalogue of Microorganisms (GCM) 10K type strain sequencing project: providing services to taxonomists for standard genome sequencing and annotation.</title>
        <authorList>
            <consortium name="The Broad Institute Genomics Platform"/>
            <consortium name="The Broad Institute Genome Sequencing Center for Infectious Disease"/>
            <person name="Wu L."/>
            <person name="Ma J."/>
        </authorList>
    </citation>
    <scope>NUCLEOTIDE SEQUENCE [LARGE SCALE GENOMIC DNA]</scope>
    <source>
        <strain evidence="2">JCM 9377</strain>
    </source>
</reference>
<protein>
    <submittedName>
        <fullName evidence="1">Crosslink repair DNA glycosylase YcaQ family protein</fullName>
    </submittedName>
</protein>
<gene>
    <name evidence="1" type="ORF">GCM10010468_50780</name>
</gene>
<dbReference type="InterPro" id="IPR009351">
    <property type="entry name" value="AlkZ-like"/>
</dbReference>
<proteinExistence type="predicted"/>
<evidence type="ECO:0000313" key="1">
    <source>
        <dbReference type="EMBL" id="GAA3224010.1"/>
    </source>
</evidence>